<name>A0A9P6MA25_9FUNG</name>
<dbReference type="SUPFAM" id="SSF51905">
    <property type="entry name" value="FAD/NAD(P)-binding domain"/>
    <property type="match status" value="1"/>
</dbReference>
<evidence type="ECO:0000313" key="2">
    <source>
        <dbReference type="Proteomes" id="UP000749646"/>
    </source>
</evidence>
<sequence length="239" mass="27108">YGHYDLALSRPNLYNILLSQIPKDRLKLGKRFVNFQHTHHPVTGAEQVMVRCSDGTYYYGDILVGADGASSVVRQSLYRQMKEEGVLPKADQEEHQYRHVSLIGVTNPLSTKKHPDLKEKFSHFKVLLTKNSPYMCWYMPLSGCRYSWLVSRTLDVPETSNSGNADFAEWGPDATDEMSKAIRNLPGPDGGTMGELLDNTDRQTISRVILEERFFRTWYGGRTVLIGDACHKKTTCGDE</sequence>
<gene>
    <name evidence="1" type="ORF">BGZ65_001502</name>
</gene>
<protein>
    <recommendedName>
        <fullName evidence="3">FAD-binding domain-containing protein</fullName>
    </recommendedName>
</protein>
<feature type="non-terminal residue" evidence="1">
    <location>
        <position position="1"/>
    </location>
</feature>
<dbReference type="InterPro" id="IPR036188">
    <property type="entry name" value="FAD/NAD-bd_sf"/>
</dbReference>
<dbReference type="InterPro" id="IPR050562">
    <property type="entry name" value="FAD_mOase_fung"/>
</dbReference>
<reference evidence="1" key="1">
    <citation type="journal article" date="2020" name="Fungal Divers.">
        <title>Resolving the Mortierellaceae phylogeny through synthesis of multi-gene phylogenetics and phylogenomics.</title>
        <authorList>
            <person name="Vandepol N."/>
            <person name="Liber J."/>
            <person name="Desiro A."/>
            <person name="Na H."/>
            <person name="Kennedy M."/>
            <person name="Barry K."/>
            <person name="Grigoriev I.V."/>
            <person name="Miller A.N."/>
            <person name="O'Donnell K."/>
            <person name="Stajich J.E."/>
            <person name="Bonito G."/>
        </authorList>
    </citation>
    <scope>NUCLEOTIDE SEQUENCE</scope>
    <source>
        <strain evidence="1">MES-2147</strain>
    </source>
</reference>
<keyword evidence="2" id="KW-1185">Reference proteome</keyword>
<dbReference type="Proteomes" id="UP000749646">
    <property type="component" value="Unassembled WGS sequence"/>
</dbReference>
<dbReference type="PANTHER" id="PTHR47356:SF2">
    <property type="entry name" value="FAD-BINDING DOMAIN-CONTAINING PROTEIN-RELATED"/>
    <property type="match status" value="1"/>
</dbReference>
<dbReference type="OrthoDB" id="655030at2759"/>
<dbReference type="PANTHER" id="PTHR47356">
    <property type="entry name" value="FAD-DEPENDENT MONOOXYGENASE ASQG-RELATED"/>
    <property type="match status" value="1"/>
</dbReference>
<organism evidence="1 2">
    <name type="scientific">Modicella reniformis</name>
    <dbReference type="NCBI Taxonomy" id="1440133"/>
    <lineage>
        <taxon>Eukaryota</taxon>
        <taxon>Fungi</taxon>
        <taxon>Fungi incertae sedis</taxon>
        <taxon>Mucoromycota</taxon>
        <taxon>Mortierellomycotina</taxon>
        <taxon>Mortierellomycetes</taxon>
        <taxon>Mortierellales</taxon>
        <taxon>Mortierellaceae</taxon>
        <taxon>Modicella</taxon>
    </lineage>
</organism>
<dbReference type="GO" id="GO:0004497">
    <property type="term" value="F:monooxygenase activity"/>
    <property type="evidence" value="ECO:0007669"/>
    <property type="project" value="InterPro"/>
</dbReference>
<dbReference type="Gene3D" id="3.50.50.60">
    <property type="entry name" value="FAD/NAD(P)-binding domain"/>
    <property type="match status" value="1"/>
</dbReference>
<proteinExistence type="predicted"/>
<dbReference type="EMBL" id="JAAAHW010003451">
    <property type="protein sequence ID" value="KAF9983727.1"/>
    <property type="molecule type" value="Genomic_DNA"/>
</dbReference>
<dbReference type="AlphaFoldDB" id="A0A9P6MA25"/>
<accession>A0A9P6MA25</accession>
<evidence type="ECO:0000313" key="1">
    <source>
        <dbReference type="EMBL" id="KAF9983727.1"/>
    </source>
</evidence>
<comment type="caution">
    <text evidence="1">The sequence shown here is derived from an EMBL/GenBank/DDBJ whole genome shotgun (WGS) entry which is preliminary data.</text>
</comment>
<evidence type="ECO:0008006" key="3">
    <source>
        <dbReference type="Google" id="ProtNLM"/>
    </source>
</evidence>